<evidence type="ECO:0000256" key="4">
    <source>
        <dbReference type="PROSITE-ProRule" id="PRU00169"/>
    </source>
</evidence>
<dbReference type="Pfam" id="PF02518">
    <property type="entry name" value="HATPase_c"/>
    <property type="match status" value="1"/>
</dbReference>
<name>A0A426VHB6_9BURK</name>
<dbReference type="AlphaFoldDB" id="A0A426VHB6"/>
<dbReference type="SMART" id="SM00387">
    <property type="entry name" value="HATPase_c"/>
    <property type="match status" value="1"/>
</dbReference>
<dbReference type="PANTHER" id="PTHR43547:SF2">
    <property type="entry name" value="HYBRID SIGNAL TRANSDUCTION HISTIDINE KINASE C"/>
    <property type="match status" value="1"/>
</dbReference>
<dbReference type="PANTHER" id="PTHR43547">
    <property type="entry name" value="TWO-COMPONENT HISTIDINE KINASE"/>
    <property type="match status" value="1"/>
</dbReference>
<reference evidence="8 9" key="1">
    <citation type="submission" date="2018-12" db="EMBL/GenBank/DDBJ databases">
        <title>The whole draft genome of Aquabacterium sp. SJQ9.</title>
        <authorList>
            <person name="Sun L."/>
            <person name="Gao X."/>
            <person name="Chen W."/>
            <person name="Huang K."/>
        </authorList>
    </citation>
    <scope>NUCLEOTIDE SEQUENCE [LARGE SCALE GENOMIC DNA]</scope>
    <source>
        <strain evidence="8 9">SJQ9</strain>
    </source>
</reference>
<dbReference type="InterPro" id="IPR001789">
    <property type="entry name" value="Sig_transdc_resp-reg_receiver"/>
</dbReference>
<feature type="region of interest" description="Disordered" evidence="5">
    <location>
        <begin position="361"/>
        <end position="389"/>
    </location>
</feature>
<dbReference type="InterPro" id="IPR036890">
    <property type="entry name" value="HATPase_C_sf"/>
</dbReference>
<evidence type="ECO:0000256" key="5">
    <source>
        <dbReference type="SAM" id="MobiDB-lite"/>
    </source>
</evidence>
<keyword evidence="8" id="KW-0418">Kinase</keyword>
<dbReference type="OrthoDB" id="9812260at2"/>
<dbReference type="SMART" id="SM00448">
    <property type="entry name" value="REC"/>
    <property type="match status" value="1"/>
</dbReference>
<accession>A0A426VHB6</accession>
<evidence type="ECO:0000256" key="1">
    <source>
        <dbReference type="ARBA" id="ARBA00000085"/>
    </source>
</evidence>
<dbReference type="SUPFAM" id="SSF52172">
    <property type="entry name" value="CheY-like"/>
    <property type="match status" value="1"/>
</dbReference>
<dbReference type="EMBL" id="RSED01000001">
    <property type="protein sequence ID" value="RRS06297.1"/>
    <property type="molecule type" value="Genomic_DNA"/>
</dbReference>
<evidence type="ECO:0000313" key="9">
    <source>
        <dbReference type="Proteomes" id="UP000269265"/>
    </source>
</evidence>
<evidence type="ECO:0000256" key="2">
    <source>
        <dbReference type="ARBA" id="ARBA00012438"/>
    </source>
</evidence>
<dbReference type="SUPFAM" id="SSF47384">
    <property type="entry name" value="Homodimeric domain of signal transducing histidine kinase"/>
    <property type="match status" value="1"/>
</dbReference>
<dbReference type="Proteomes" id="UP000269265">
    <property type="component" value="Unassembled WGS sequence"/>
</dbReference>
<feature type="domain" description="Histidine kinase" evidence="6">
    <location>
        <begin position="156"/>
        <end position="370"/>
    </location>
</feature>
<organism evidence="8 9">
    <name type="scientific">Aquabacterium soli</name>
    <dbReference type="NCBI Taxonomy" id="2493092"/>
    <lineage>
        <taxon>Bacteria</taxon>
        <taxon>Pseudomonadati</taxon>
        <taxon>Pseudomonadota</taxon>
        <taxon>Betaproteobacteria</taxon>
        <taxon>Burkholderiales</taxon>
        <taxon>Aquabacterium</taxon>
    </lineage>
</organism>
<feature type="modified residue" description="4-aspartylphosphate" evidence="4">
    <location>
        <position position="59"/>
    </location>
</feature>
<dbReference type="InterPro" id="IPR011006">
    <property type="entry name" value="CheY-like_superfamily"/>
</dbReference>
<dbReference type="Gene3D" id="1.10.287.130">
    <property type="match status" value="1"/>
</dbReference>
<dbReference type="InterPro" id="IPR036097">
    <property type="entry name" value="HisK_dim/P_sf"/>
</dbReference>
<evidence type="ECO:0000313" key="8">
    <source>
        <dbReference type="EMBL" id="RRS06297.1"/>
    </source>
</evidence>
<evidence type="ECO:0000259" key="6">
    <source>
        <dbReference type="PROSITE" id="PS50109"/>
    </source>
</evidence>
<dbReference type="EC" id="2.7.13.3" evidence="2"/>
<dbReference type="InterPro" id="IPR003594">
    <property type="entry name" value="HATPase_dom"/>
</dbReference>
<feature type="compositionally biased region" description="Polar residues" evidence="5">
    <location>
        <begin position="378"/>
        <end position="389"/>
    </location>
</feature>
<sequence length="389" mass="42789">MNTDTDLDVNVLVVDDLVQNLLAMEALLARPGVRVIKAASGVEALELLLLHEVAVALLDVHMPDMDGFELAELIRGRDSTRHIPLMFVTAAAADQQRQFQGYEYGAVDFLHKPVESHVLISKVNVFIDLYSQQRQIRLQNARLSETLQLNEMFVAVLAHDLRVPLTAMSLGVRLLRDAVNGPQANTLLDRVEGSTSRMARMIEQLLDLSRIRGGQLSLALRSHDLAALAQQAVQELDPGDSGRLVLTALGDTHARIDLDRWQQVLTNLLGNAMTHGVPGSPIKITLDGRTPHMVTLEVSNRGTIPADKLPELFQPFKPCLNAPAKPRTKGLGLGLYIVHQFVRAHEGTIDVNVNEEEDTTSFVVRQPRSPVNEPSEALGTTTAQLVRQP</sequence>
<dbReference type="Pfam" id="PF00072">
    <property type="entry name" value="Response_reg"/>
    <property type="match status" value="1"/>
</dbReference>
<keyword evidence="3 4" id="KW-0597">Phosphoprotein</keyword>
<dbReference type="GO" id="GO:0000155">
    <property type="term" value="F:phosphorelay sensor kinase activity"/>
    <property type="evidence" value="ECO:0007669"/>
    <property type="project" value="InterPro"/>
</dbReference>
<dbReference type="Gene3D" id="3.40.50.2300">
    <property type="match status" value="1"/>
</dbReference>
<evidence type="ECO:0000256" key="3">
    <source>
        <dbReference type="ARBA" id="ARBA00022553"/>
    </source>
</evidence>
<dbReference type="PROSITE" id="PS50109">
    <property type="entry name" value="HIS_KIN"/>
    <property type="match status" value="1"/>
</dbReference>
<dbReference type="InterPro" id="IPR003661">
    <property type="entry name" value="HisK_dim/P_dom"/>
</dbReference>
<comment type="caution">
    <text evidence="8">The sequence shown here is derived from an EMBL/GenBank/DDBJ whole genome shotgun (WGS) entry which is preliminary data.</text>
</comment>
<dbReference type="SUPFAM" id="SSF55874">
    <property type="entry name" value="ATPase domain of HSP90 chaperone/DNA topoisomerase II/histidine kinase"/>
    <property type="match status" value="1"/>
</dbReference>
<gene>
    <name evidence="8" type="ORF">EIP75_01555</name>
</gene>
<keyword evidence="9" id="KW-1185">Reference proteome</keyword>
<proteinExistence type="predicted"/>
<dbReference type="SMART" id="SM00388">
    <property type="entry name" value="HisKA"/>
    <property type="match status" value="1"/>
</dbReference>
<dbReference type="InterPro" id="IPR005467">
    <property type="entry name" value="His_kinase_dom"/>
</dbReference>
<dbReference type="Gene3D" id="3.30.565.10">
    <property type="entry name" value="Histidine kinase-like ATPase, C-terminal domain"/>
    <property type="match status" value="1"/>
</dbReference>
<keyword evidence="8" id="KW-0808">Transferase</keyword>
<dbReference type="PROSITE" id="PS50110">
    <property type="entry name" value="RESPONSE_REGULATORY"/>
    <property type="match status" value="1"/>
</dbReference>
<dbReference type="CDD" id="cd00082">
    <property type="entry name" value="HisKA"/>
    <property type="match status" value="1"/>
</dbReference>
<dbReference type="Pfam" id="PF00512">
    <property type="entry name" value="HisKA"/>
    <property type="match status" value="1"/>
</dbReference>
<comment type="catalytic activity">
    <reaction evidence="1">
        <text>ATP + protein L-histidine = ADP + protein N-phospho-L-histidine.</text>
        <dbReference type="EC" id="2.7.13.3"/>
    </reaction>
</comment>
<protein>
    <recommendedName>
        <fullName evidence="2">histidine kinase</fullName>
        <ecNumber evidence="2">2.7.13.3</ecNumber>
    </recommendedName>
</protein>
<feature type="domain" description="Response regulatory" evidence="7">
    <location>
        <begin position="10"/>
        <end position="127"/>
    </location>
</feature>
<dbReference type="RefSeq" id="WP_125241440.1">
    <property type="nucleotide sequence ID" value="NZ_RSED01000001.1"/>
</dbReference>
<evidence type="ECO:0000259" key="7">
    <source>
        <dbReference type="PROSITE" id="PS50110"/>
    </source>
</evidence>